<gene>
    <name evidence="3" type="ORF">SOIL9_63140</name>
</gene>
<dbReference type="Proteomes" id="UP000464178">
    <property type="component" value="Chromosome"/>
</dbReference>
<dbReference type="PROSITE" id="PS00018">
    <property type="entry name" value="EF_HAND_1"/>
    <property type="match status" value="1"/>
</dbReference>
<dbReference type="CDD" id="cd00198">
    <property type="entry name" value="vWFA"/>
    <property type="match status" value="1"/>
</dbReference>
<keyword evidence="2" id="KW-0812">Transmembrane</keyword>
<dbReference type="EMBL" id="LR593886">
    <property type="protein sequence ID" value="VTR91400.1"/>
    <property type="molecule type" value="Genomic_DNA"/>
</dbReference>
<evidence type="ECO:0000313" key="4">
    <source>
        <dbReference type="Proteomes" id="UP000464178"/>
    </source>
</evidence>
<keyword evidence="2" id="KW-0472">Membrane</keyword>
<keyword evidence="4" id="KW-1185">Reference proteome</keyword>
<evidence type="ECO:0000256" key="2">
    <source>
        <dbReference type="SAM" id="Phobius"/>
    </source>
</evidence>
<name>A0A6P2CW59_9BACT</name>
<dbReference type="InterPro" id="IPR036465">
    <property type="entry name" value="vWFA_dom_sf"/>
</dbReference>
<evidence type="ECO:0008006" key="5">
    <source>
        <dbReference type="Google" id="ProtNLM"/>
    </source>
</evidence>
<dbReference type="KEGG" id="gms:SOIL9_63140"/>
<feature type="transmembrane region" description="Helical" evidence="2">
    <location>
        <begin position="41"/>
        <end position="62"/>
    </location>
</feature>
<sequence length="1626" mass="177782">MSTPTPAPPWRGSSAPAISASGPAWRSPPARTPYRPRWRKLALVAGLGLIALAVVTWVVFWIRPPAPARLVILSANYDRTLAVPPNAYGKADARELATLARPGSWLGTRSRFMGGPATPLTRGGLPDLSVVKEKCVVVFLTAHGGRDRDGPFLFPEDATGEPGERVRFKVILEQLARLPAAQQKLLIIDAAREPAFTDLGLVHNDFAGGVAELDADIAAIPNLAVWLSSGLDERSWASPEWGTSAFSHFATNGLNGGADADGNKRVTAGELVAFVTARVSDWARDHRGARQIPVLLPKTEGEPRVRDMHLVSVDGPPAPLSAPDPFEPPPELEQQWQEYRALAQATPPPTAYSPHLWRQYEAWVLRHEQHVLAGDTEGAASARENAAELRRKIEAARTLDISPQTLAIQSAVGGQRWKPWTPEVRKPFLTGIGRVAGKQPADRAKEWATVRDEAGDIEANRLLWCRALVEWTAEEPLPRLPIARDLVPLVSDGLAIRPAELNFLLGLARHLPAASKAEIIGQLLKSVLHQRLKAEETAAMLTPDRTGKSSVYPYAEFFYPWITSQFAPVDAKRREAEDLCFATDETSWKRALASVNADDSFDTLTGWGSGPRDALVAWHRGSHLAVAETEWMARWFTDSVGSRFAAQRAVWEQLHITANLPAQPTGHTRNALEGIIKAGKELTESRATGRFSLAIEAETLLKTRPEFDANSTPRANAVKWWNTADAVFTAPPVPDFNPSDRVALAREFRRVSRQLLITGETRPEALPEVPAVKARETAFETASRRGQLLLERFGGPNLIRALCEVRPGEDYNALHERLVRFAFQADGRQSLAIFNSRAGELFDAVTTLATKPDSALAADRWVRISPARTAVSDAPIERVRRERVRGYLAYQASRTFADHWYGEGDTRYYSLAVQRLADDANTVTAAFAPADDSFKPYRAETPFPVVPNLPTYIAITDEPNPTARVPFVPQPTVEIEGFPVFWTDSTARMAVSTNPGTAALTRSLTRPPLPQPLTPKHQSEALRVTGFFRGCTLESSCPVSFFAVPDRTAVSAPLPQTVGLAVRADTRALKRYGFGTGAVAIVLDCSGSMGRDPKDPMSVANYPIAVEALAKLLKELPPGTTINVWVFGQKMPGAKAPEDTIREVLPPTDLPLDSDAIVEDVLKQVRELEPWHESPITRAVVRAKDRIKDAKVPFKAVALISDAVDTRAATDPDYGEKKRTVGDVLRAEFPPSEVALGVAAFDADKEEQPAQAEFKSAESFTPTGKFVSVKDIDVLIAWLRTGLNPRVRFTLRPRGADVPTASLMAGTAEHDNWHAGKLAPGDYTLQVFGDSKFSGYVPLEPGDRLLLDLTENSGKLSLKRHWFADTVPAVAKAGAPTDPWRLALLQNGAKAEKLDLFTAIDVNPLVESRTKVTRIGDSWFEVTPSVPKREPIAIRWRAENGFPAPAWSLHSPGWPNFPGTQAYASPRLSAWWAPAPFTAASEVFKAPDGGLIDLRDRTVTVNGAAVTLDSITLEEHDVEVAPGERQKRTCLVVRLTHPEGNPIFTRPQSATPPTGREVRLYRGANKLTCLYWWDGLNGANVTAKVTGLEFVVLNDALRAAEKNGRHLTLTAPAPTDTSARPEPPTK</sequence>
<keyword evidence="2" id="KW-1133">Transmembrane helix</keyword>
<organism evidence="3 4">
    <name type="scientific">Gemmata massiliana</name>
    <dbReference type="NCBI Taxonomy" id="1210884"/>
    <lineage>
        <taxon>Bacteria</taxon>
        <taxon>Pseudomonadati</taxon>
        <taxon>Planctomycetota</taxon>
        <taxon>Planctomycetia</taxon>
        <taxon>Gemmatales</taxon>
        <taxon>Gemmataceae</taxon>
        <taxon>Gemmata</taxon>
    </lineage>
</organism>
<evidence type="ECO:0000256" key="1">
    <source>
        <dbReference type="SAM" id="MobiDB-lite"/>
    </source>
</evidence>
<feature type="region of interest" description="Disordered" evidence="1">
    <location>
        <begin position="1"/>
        <end position="30"/>
    </location>
</feature>
<dbReference type="SUPFAM" id="SSF53300">
    <property type="entry name" value="vWA-like"/>
    <property type="match status" value="1"/>
</dbReference>
<dbReference type="InterPro" id="IPR018247">
    <property type="entry name" value="EF_Hand_1_Ca_BS"/>
</dbReference>
<dbReference type="Gene3D" id="3.40.50.410">
    <property type="entry name" value="von Willebrand factor, type A domain"/>
    <property type="match status" value="1"/>
</dbReference>
<reference evidence="3 4" key="1">
    <citation type="submission" date="2019-05" db="EMBL/GenBank/DDBJ databases">
        <authorList>
            <consortium name="Science for Life Laboratories"/>
        </authorList>
    </citation>
    <scope>NUCLEOTIDE SEQUENCE [LARGE SCALE GENOMIC DNA]</scope>
    <source>
        <strain evidence="3">Soil9</strain>
    </source>
</reference>
<accession>A0A6P2CW59</accession>
<feature type="region of interest" description="Disordered" evidence="1">
    <location>
        <begin position="1604"/>
        <end position="1626"/>
    </location>
</feature>
<feature type="compositionally biased region" description="Low complexity" evidence="1">
    <location>
        <begin position="12"/>
        <end position="24"/>
    </location>
</feature>
<dbReference type="RefSeq" id="WP_162666397.1">
    <property type="nucleotide sequence ID" value="NZ_LR593886.1"/>
</dbReference>
<evidence type="ECO:0000313" key="3">
    <source>
        <dbReference type="EMBL" id="VTR91400.1"/>
    </source>
</evidence>
<proteinExistence type="predicted"/>
<protein>
    <recommendedName>
        <fullName evidence="5">VWFA domain-containing protein</fullName>
    </recommendedName>
</protein>